<dbReference type="Pfam" id="PF16192">
    <property type="entry name" value="PMT_4TMC"/>
    <property type="match status" value="1"/>
</dbReference>
<dbReference type="Proteomes" id="UP000006512">
    <property type="component" value="Unassembled WGS sequence"/>
</dbReference>
<organism evidence="13 14">
    <name type="scientific">Asticcacaulis biprosthecium C19</name>
    <dbReference type="NCBI Taxonomy" id="715226"/>
    <lineage>
        <taxon>Bacteria</taxon>
        <taxon>Pseudomonadati</taxon>
        <taxon>Pseudomonadota</taxon>
        <taxon>Alphaproteobacteria</taxon>
        <taxon>Caulobacterales</taxon>
        <taxon>Caulobacteraceae</taxon>
        <taxon>Asticcacaulis</taxon>
    </lineage>
</organism>
<name>F4QNE9_9CAUL</name>
<feature type="transmembrane region" description="Helical" evidence="10">
    <location>
        <begin position="370"/>
        <end position="388"/>
    </location>
</feature>
<proteinExistence type="inferred from homology"/>
<comment type="subcellular location">
    <subcellularLocation>
        <location evidence="10">Cell membrane</location>
    </subcellularLocation>
    <subcellularLocation>
        <location evidence="1">Endomembrane system</location>
        <topology evidence="1">Multi-pass membrane protein</topology>
    </subcellularLocation>
</comment>
<dbReference type="RefSeq" id="WP_006273039.1">
    <property type="nucleotide sequence ID" value="NZ_GL883078.1"/>
</dbReference>
<feature type="transmembrane region" description="Helical" evidence="10">
    <location>
        <begin position="122"/>
        <end position="143"/>
    </location>
</feature>
<evidence type="ECO:0000256" key="6">
    <source>
        <dbReference type="ARBA" id="ARBA00022692"/>
    </source>
</evidence>
<dbReference type="OrthoDB" id="5168580at2"/>
<feature type="transmembrane region" description="Helical" evidence="10">
    <location>
        <begin position="408"/>
        <end position="425"/>
    </location>
</feature>
<keyword evidence="6 10" id="KW-0812">Transmembrane</keyword>
<feature type="transmembrane region" description="Helical" evidence="10">
    <location>
        <begin position="26"/>
        <end position="44"/>
    </location>
</feature>
<evidence type="ECO:0000256" key="3">
    <source>
        <dbReference type="ARBA" id="ARBA00007222"/>
    </source>
</evidence>
<feature type="transmembrane region" description="Helical" evidence="10">
    <location>
        <begin position="254"/>
        <end position="273"/>
    </location>
</feature>
<dbReference type="HOGENOM" id="CLU_546195_0_0_5"/>
<evidence type="ECO:0000256" key="7">
    <source>
        <dbReference type="ARBA" id="ARBA00022989"/>
    </source>
</evidence>
<accession>F4QNE9</accession>
<keyword evidence="8 10" id="KW-0472">Membrane</keyword>
<dbReference type="EMBL" id="GL883078">
    <property type="protein sequence ID" value="EGF90857.1"/>
    <property type="molecule type" value="Genomic_DNA"/>
</dbReference>
<dbReference type="GO" id="GO:0005886">
    <property type="term" value="C:plasma membrane"/>
    <property type="evidence" value="ECO:0007669"/>
    <property type="project" value="UniProtKB-SubCell"/>
</dbReference>
<dbReference type="STRING" id="715226.ABI_22690"/>
<sequence>MPPILASVVSRTKAIANKLWNADDQTLRWILGALILILACFNFLRDINTPSNAFWDESYYVTAAERYKEDKAQFASHPPLGFMFMDLGQSLDRSNDKVDTHFLGEVKKLDTRVIPKGYDFNAIRMPSAIFAVIGALLFYLIALRLTKEAFEAFVFSLLFVFENSFIVHFRAAHLDSYQLTFTLGAVLVWLTTFGKDPKRPLLAFAAFGILCGLSFMTKVNSLVMVLLCGITLVRSLWTERTRENLLRSLARGSVAAGGFLATVAAIFALHVVLNPNPPEAGTKAGDRDLRAMSQTYKDWLEDKRPLDLAVLWHGSYDYYKYMKGDFTGSILSEPNGSQPILWPFMHKIINYRWDFDGKRTAYTQMVGNPVNWGLGVIGIVGAASLIIARRARRIGDDGHVEDFNRLEGIFAMFMIFWLFHIYLGTQRVMYVYHYFIGLALSFMLVSLVFKIVARKVAFLDKHRFVVLCGISVLIAASYLFYAPLTYHQLLSRGACELRNWPVKMVVCQPMKKRPSEEATSL</sequence>
<dbReference type="eggNOG" id="COG1928">
    <property type="taxonomic scope" value="Bacteria"/>
</dbReference>
<dbReference type="EC" id="2.4.1.-" evidence="10"/>
<feature type="transmembrane region" description="Helical" evidence="10">
    <location>
        <begin position="176"/>
        <end position="194"/>
    </location>
</feature>
<dbReference type="PANTHER" id="PTHR10050">
    <property type="entry name" value="DOLICHYL-PHOSPHATE-MANNOSE--PROTEIN MANNOSYLTRANSFERASE"/>
    <property type="match status" value="1"/>
</dbReference>
<evidence type="ECO:0000256" key="1">
    <source>
        <dbReference type="ARBA" id="ARBA00004127"/>
    </source>
</evidence>
<evidence type="ECO:0000256" key="9">
    <source>
        <dbReference type="ARBA" id="ARBA00093617"/>
    </source>
</evidence>
<evidence type="ECO:0000313" key="13">
    <source>
        <dbReference type="EMBL" id="EGF90857.1"/>
    </source>
</evidence>
<keyword evidence="14" id="KW-1185">Reference proteome</keyword>
<gene>
    <name evidence="13" type="ORF">ABI_22690</name>
</gene>
<keyword evidence="7 10" id="KW-1133">Transmembrane helix</keyword>
<dbReference type="UniPathway" id="UPA00378"/>
<reference evidence="14" key="1">
    <citation type="submission" date="2011-03" db="EMBL/GenBank/DDBJ databases">
        <title>Draft genome sequence of Brevundimonas diminuta.</title>
        <authorList>
            <person name="Brown P.J.B."/>
            <person name="Buechlein A."/>
            <person name="Hemmerich C."/>
            <person name="Brun Y.V."/>
        </authorList>
    </citation>
    <scope>NUCLEOTIDE SEQUENCE [LARGE SCALE GENOMIC DNA]</scope>
    <source>
        <strain evidence="14">C19</strain>
    </source>
</reference>
<protein>
    <recommendedName>
        <fullName evidence="9 10">Polyprenol-phosphate-mannose--protein mannosyltransferase</fullName>
        <ecNumber evidence="10">2.4.1.-</ecNumber>
    </recommendedName>
</protein>
<evidence type="ECO:0000256" key="5">
    <source>
        <dbReference type="ARBA" id="ARBA00022679"/>
    </source>
</evidence>
<dbReference type="InterPro" id="IPR003342">
    <property type="entry name" value="ArnT-like_N"/>
</dbReference>
<keyword evidence="10" id="KW-1003">Cell membrane</keyword>
<evidence type="ECO:0000256" key="2">
    <source>
        <dbReference type="ARBA" id="ARBA00004922"/>
    </source>
</evidence>
<dbReference type="Pfam" id="PF02366">
    <property type="entry name" value="PMT"/>
    <property type="match status" value="1"/>
</dbReference>
<dbReference type="GO" id="GO:0004169">
    <property type="term" value="F:dolichyl-phosphate-mannose-protein mannosyltransferase activity"/>
    <property type="evidence" value="ECO:0007669"/>
    <property type="project" value="UniProtKB-UniRule"/>
</dbReference>
<keyword evidence="5 10" id="KW-0808">Transferase</keyword>
<dbReference type="InterPro" id="IPR032421">
    <property type="entry name" value="PMT_4TMC"/>
</dbReference>
<feature type="transmembrane region" description="Helical" evidence="10">
    <location>
        <begin position="464"/>
        <end position="481"/>
    </location>
</feature>
<dbReference type="InterPro" id="IPR027005">
    <property type="entry name" value="PMT-like"/>
</dbReference>
<comment type="similarity">
    <text evidence="3 10">Belongs to the glycosyltransferase 39 family.</text>
</comment>
<evidence type="ECO:0000256" key="8">
    <source>
        <dbReference type="ARBA" id="ARBA00023136"/>
    </source>
</evidence>
<evidence type="ECO:0000259" key="11">
    <source>
        <dbReference type="Pfam" id="PF02366"/>
    </source>
</evidence>
<comment type="function">
    <text evidence="10">Protein O-mannosyltransferase that catalyzes the transfer of a single mannose residue from a polyprenol phospho-mannosyl lipidic donor to the hydroxyl group of selected serine and threonine residues in acceptor proteins.</text>
</comment>
<feature type="domain" description="Protein O-mannosyl-transferase C-terminal four TM" evidence="12">
    <location>
        <begin position="333"/>
        <end position="500"/>
    </location>
</feature>
<feature type="domain" description="ArnT-like N-terminal" evidence="11">
    <location>
        <begin position="35"/>
        <end position="247"/>
    </location>
</feature>
<dbReference type="AlphaFoldDB" id="F4QNE9"/>
<evidence type="ECO:0000256" key="10">
    <source>
        <dbReference type="RuleBase" id="RU367007"/>
    </source>
</evidence>
<comment type="pathway">
    <text evidence="2 10">Protein modification; protein glycosylation.</text>
</comment>
<evidence type="ECO:0000256" key="4">
    <source>
        <dbReference type="ARBA" id="ARBA00022676"/>
    </source>
</evidence>
<feature type="transmembrane region" description="Helical" evidence="10">
    <location>
        <begin position="149"/>
        <end position="169"/>
    </location>
</feature>
<feature type="transmembrane region" description="Helical" evidence="10">
    <location>
        <begin position="431"/>
        <end position="452"/>
    </location>
</feature>
<evidence type="ECO:0000313" key="14">
    <source>
        <dbReference type="Proteomes" id="UP000006512"/>
    </source>
</evidence>
<dbReference type="GO" id="GO:0012505">
    <property type="term" value="C:endomembrane system"/>
    <property type="evidence" value="ECO:0007669"/>
    <property type="project" value="UniProtKB-SubCell"/>
</dbReference>
<evidence type="ECO:0000259" key="12">
    <source>
        <dbReference type="Pfam" id="PF16192"/>
    </source>
</evidence>
<keyword evidence="4 10" id="KW-0328">Glycosyltransferase</keyword>
<feature type="transmembrane region" description="Helical" evidence="10">
    <location>
        <begin position="200"/>
        <end position="233"/>
    </location>
</feature>